<feature type="domain" description="Sec16 Sec23-binding" evidence="9">
    <location>
        <begin position="470"/>
        <end position="769"/>
    </location>
</feature>
<evidence type="ECO:0000313" key="11">
    <source>
        <dbReference type="EMBL" id="EDP42876.1"/>
    </source>
</evidence>
<dbReference type="GO" id="GO:0070973">
    <property type="term" value="P:protein localization to endoplasmic reticulum exit site"/>
    <property type="evidence" value="ECO:0007669"/>
    <property type="project" value="TreeGrafter"/>
</dbReference>
<proteinExistence type="inferred from homology"/>
<evidence type="ECO:0000256" key="7">
    <source>
        <dbReference type="RuleBase" id="RU364101"/>
    </source>
</evidence>
<feature type="domain" description="Sec16 central conserved" evidence="10">
    <location>
        <begin position="274"/>
        <end position="411"/>
    </location>
</feature>
<comment type="caution">
    <text evidence="11">The sequence shown here is derived from an EMBL/GenBank/DDBJ whole genome shotgun (WGS) entry which is preliminary data.</text>
</comment>
<feature type="region of interest" description="Disordered" evidence="8">
    <location>
        <begin position="1239"/>
        <end position="1329"/>
    </location>
</feature>
<keyword evidence="7" id="KW-0653">Protein transport</keyword>
<evidence type="ECO:0000256" key="4">
    <source>
        <dbReference type="ARBA" id="ARBA00022824"/>
    </source>
</evidence>
<dbReference type="GO" id="GO:0016192">
    <property type="term" value="P:vesicle-mediated transport"/>
    <property type="evidence" value="ECO:0007669"/>
    <property type="project" value="UniProtKB-KW"/>
</dbReference>
<dbReference type="RefSeq" id="XP_001730090.1">
    <property type="nucleotide sequence ID" value="XM_001730038.1"/>
</dbReference>
<keyword evidence="7" id="KW-0472">Membrane</keyword>
<dbReference type="GeneID" id="5854404"/>
<evidence type="ECO:0000256" key="6">
    <source>
        <dbReference type="ARBA" id="ARBA00024687"/>
    </source>
</evidence>
<dbReference type="KEGG" id="mgl:MGL_2472"/>
<evidence type="ECO:0000259" key="10">
    <source>
        <dbReference type="Pfam" id="PF12932"/>
    </source>
</evidence>
<dbReference type="GO" id="GO:0005789">
    <property type="term" value="C:endoplasmic reticulum membrane"/>
    <property type="evidence" value="ECO:0007669"/>
    <property type="project" value="UniProtKB-SubCell"/>
</dbReference>
<dbReference type="OrthoDB" id="8918678at2759"/>
<feature type="compositionally biased region" description="Basic and acidic residues" evidence="8">
    <location>
        <begin position="147"/>
        <end position="160"/>
    </location>
</feature>
<evidence type="ECO:0000256" key="5">
    <source>
        <dbReference type="ARBA" id="ARBA00022892"/>
    </source>
</evidence>
<comment type="similarity">
    <text evidence="2 7">Belongs to the SEC16 family.</text>
</comment>
<comment type="subcellular location">
    <subcellularLocation>
        <location evidence="1">Endoplasmic reticulum membrane</location>
        <topology evidence="1">Peripheral membrane protein</topology>
        <orientation evidence="1">Cytoplasmic side</orientation>
    </subcellularLocation>
</comment>
<dbReference type="GO" id="GO:0012507">
    <property type="term" value="C:ER to Golgi transport vesicle membrane"/>
    <property type="evidence" value="ECO:0007669"/>
    <property type="project" value="TreeGrafter"/>
</dbReference>
<keyword evidence="7" id="KW-0072">Autophagy</keyword>
<organism evidence="11 12">
    <name type="scientific">Malassezia globosa (strain ATCC MYA-4612 / CBS 7966)</name>
    <name type="common">Dandruff-associated fungus</name>
    <dbReference type="NCBI Taxonomy" id="425265"/>
    <lineage>
        <taxon>Eukaryota</taxon>
        <taxon>Fungi</taxon>
        <taxon>Dikarya</taxon>
        <taxon>Basidiomycota</taxon>
        <taxon>Ustilaginomycotina</taxon>
        <taxon>Malasseziomycetes</taxon>
        <taxon>Malasseziales</taxon>
        <taxon>Malasseziaceae</taxon>
        <taxon>Malassezia</taxon>
    </lineage>
</organism>
<feature type="compositionally biased region" description="Polar residues" evidence="8">
    <location>
        <begin position="77"/>
        <end position="93"/>
    </location>
</feature>
<feature type="compositionally biased region" description="Low complexity" evidence="8">
    <location>
        <begin position="1187"/>
        <end position="1204"/>
    </location>
</feature>
<dbReference type="EMBL" id="AAYY01000009">
    <property type="protein sequence ID" value="EDP42876.1"/>
    <property type="molecule type" value="Genomic_DNA"/>
</dbReference>
<evidence type="ECO:0000313" key="12">
    <source>
        <dbReference type="Proteomes" id="UP000008837"/>
    </source>
</evidence>
<evidence type="ECO:0000256" key="2">
    <source>
        <dbReference type="ARBA" id="ARBA00005927"/>
    </source>
</evidence>
<dbReference type="Pfam" id="PF12931">
    <property type="entry name" value="TPR_Sec16"/>
    <property type="match status" value="1"/>
</dbReference>
<evidence type="ECO:0000256" key="8">
    <source>
        <dbReference type="SAM" id="MobiDB-lite"/>
    </source>
</evidence>
<feature type="compositionally biased region" description="Polar residues" evidence="8">
    <location>
        <begin position="100"/>
        <end position="114"/>
    </location>
</feature>
<dbReference type="PANTHER" id="PTHR13402:SF6">
    <property type="entry name" value="SECRETORY 16, ISOFORM I"/>
    <property type="match status" value="1"/>
</dbReference>
<dbReference type="STRING" id="425265.A8Q3V5"/>
<dbReference type="InterPro" id="IPR024340">
    <property type="entry name" value="Sec16_CCD"/>
</dbReference>
<feature type="compositionally biased region" description="Low complexity" evidence="8">
    <location>
        <begin position="1239"/>
        <end position="1248"/>
    </location>
</feature>
<feature type="compositionally biased region" description="Low complexity" evidence="8">
    <location>
        <begin position="1282"/>
        <end position="1311"/>
    </location>
</feature>
<feature type="compositionally biased region" description="Acidic residues" evidence="8">
    <location>
        <begin position="1055"/>
        <end position="1066"/>
    </location>
</feature>
<evidence type="ECO:0000259" key="9">
    <source>
        <dbReference type="Pfam" id="PF12931"/>
    </source>
</evidence>
<gene>
    <name evidence="11" type="ORF">MGL_2472</name>
</gene>
<feature type="compositionally biased region" description="Basic and acidic residues" evidence="8">
    <location>
        <begin position="1208"/>
        <end position="1227"/>
    </location>
</feature>
<dbReference type="GO" id="GO:0007030">
    <property type="term" value="P:Golgi organization"/>
    <property type="evidence" value="ECO:0007669"/>
    <property type="project" value="TreeGrafter"/>
</dbReference>
<dbReference type="InParanoid" id="A8Q3V5"/>
<keyword evidence="5 7" id="KW-0931">ER-Golgi transport</keyword>
<protein>
    <recommendedName>
        <fullName evidence="7">Protein transport protein sec16</fullName>
    </recommendedName>
</protein>
<dbReference type="InterPro" id="IPR024298">
    <property type="entry name" value="Sec16_Sec23-bd"/>
</dbReference>
<dbReference type="PANTHER" id="PTHR13402">
    <property type="entry name" value="RGPR-RELATED"/>
    <property type="match status" value="1"/>
</dbReference>
<feature type="compositionally biased region" description="Basic and acidic residues" evidence="8">
    <location>
        <begin position="1160"/>
        <end position="1186"/>
    </location>
</feature>
<accession>A8Q3V5</accession>
<dbReference type="OMA" id="AHRYCEA"/>
<sequence>MQAKPAPSQAPPTRKTGSPPPKADVRSQTPASRAGLQGPPKATIRSSHRQRRSAANAQEAGLFPSSELQPLKATATGPASSQPNSATSITSHAASEKVPPSTQRGLNAQRNAELTSMPEAKSGPAPSKPSSVRSPSRPGAVNPAHAKTHEKPADRARIAARELPAAAPVAPSASSEQDAKTHAKIPSVSDVDNAWGWGDSAEFEQETEADTNAAAAVGAEDDDAWGWNDDQDADVQDDVYAHDAYASQEYVPAPPSTAGVMENDPMQDRGKASVPLAAFGIGGKLAIYLPLAVAKGDAFDYSSPHMQRSVKIHSLAHLVGARPFSTLDMHKFPGPLFEGTRVNHKQKKADTIRYLHEQISESASGIGYLRRKSVIHSTDDSMPQSDVNDWRRTEDKVLLLKLLVLLLEHDGKLADDPAQIPTVTDLLQGRSEATDFGAFNVPTYSRASSQSATKRPIRTYTLRQGFLEELQTILQEGDLPRAVDLALRERMWAHAMVLSQQLNKETRDRVMSEFVHHELDDSDADDALRKDYTSIKVAYGLYTDQTPEQIAELFRGPSQLSPEAQHVQWRQAVATLLSNRGSPNSQTTVLCAIGDGLMTAGLPEAAHVCYLLAHQHRAWIKMPEKPFLMLGTVSGAPVHTVLNDMDALLMTEVLEYAYSLSHPRNAEPYVGIPALAPYKIVMAAVYDELGDSARAKKYCDALINLTQTKGAPPLLTPMLQTELHQLMNRLNGTHVHGETQSWSKKLQRPTLDGVWGALEGRLTKFIAGEESAAQDQSKSKSQESAVGAFTHYSAITPEVASIASETPRPSVLGDTPTGGSYSADAYGESYVPQELSEPVTSEYAEEPYRGNYAEGDYAGGEYAEGDDQADYAEGDYAGGEYAEGDYQADYAEGNYAGGEYAEGDYAGDYAKEDYQGEYAEGDYTGGEYAEGNYQGDYAEGDYAEGGYQGDYAEGDYAGGEYTEGDYHGNYAEGDYAGGEYVEGDCHGDYAEGVVQGEYTEGNYPEAAYDENQVEESDSMEPSGDPDADKGETGADPCEDQDTTFTAQDNASPDVPDQEPQAEADNDADAKAETSPQADRNENDQEITPAAPPVFHRVESAVGQDGLLSTMPMPALEPIVPSATASKAPPPPSATASAAQDKEPDEDDDLGFGNTSHKKTTASDKNHAESQAKEPPKEPEPKAKPAEKSSGNSWLGRLLGSRSSSAQQNEKEGKAVRAHLGEETSFYYDKELKRWVNKKAGADSAAAPAALPPPPKKPANAPASDTKISSGNDATTKHTEGGPPSSTTSTTSRSAAPDTAAAKVGPPAKTTSSGGGSKRRTGKPRYIVVD</sequence>
<evidence type="ECO:0000256" key="3">
    <source>
        <dbReference type="ARBA" id="ARBA00022448"/>
    </source>
</evidence>
<evidence type="ECO:0000256" key="1">
    <source>
        <dbReference type="ARBA" id="ARBA00004397"/>
    </source>
</evidence>
<dbReference type="GO" id="GO:0006914">
    <property type="term" value="P:autophagy"/>
    <property type="evidence" value="ECO:0007669"/>
    <property type="project" value="UniProtKB-KW"/>
</dbReference>
<dbReference type="Pfam" id="PF12932">
    <property type="entry name" value="Sec16"/>
    <property type="match status" value="1"/>
</dbReference>
<keyword evidence="3 7" id="KW-0813">Transport</keyword>
<feature type="region of interest" description="Disordered" evidence="8">
    <location>
        <begin position="1"/>
        <end position="195"/>
    </location>
</feature>
<dbReference type="GO" id="GO:0070971">
    <property type="term" value="C:endoplasmic reticulum exit site"/>
    <property type="evidence" value="ECO:0007669"/>
    <property type="project" value="TreeGrafter"/>
</dbReference>
<keyword evidence="12" id="KW-1185">Reference proteome</keyword>
<dbReference type="GO" id="GO:0015031">
    <property type="term" value="P:protein transport"/>
    <property type="evidence" value="ECO:0007669"/>
    <property type="project" value="UniProtKB-KW"/>
</dbReference>
<feature type="compositionally biased region" description="Low complexity" evidence="8">
    <location>
        <begin position="161"/>
        <end position="175"/>
    </location>
</feature>
<comment type="function">
    <text evidence="6 7">Involved in the initiation of assembly of the COPII coat required for the formation of transport vesicles from the endoplasmic reticulum (ER) and the selection of cargo molecules. Also involved in autophagy.</text>
</comment>
<feature type="region of interest" description="Disordered" evidence="8">
    <location>
        <begin position="1010"/>
        <end position="1227"/>
    </location>
</feature>
<dbReference type="Proteomes" id="UP000008837">
    <property type="component" value="Unassembled WGS sequence"/>
</dbReference>
<reference evidence="11 12" key="1">
    <citation type="journal article" date="2007" name="Proc. Natl. Acad. Sci. U.S.A.">
        <title>Dandruff-associated Malassezia genomes reveal convergent and divergent virulence traits shared with plant and human fungal pathogens.</title>
        <authorList>
            <person name="Xu J."/>
            <person name="Saunders C.W."/>
            <person name="Hu P."/>
            <person name="Grant R.A."/>
            <person name="Boekhout T."/>
            <person name="Kuramae E.E."/>
            <person name="Kronstad J.W."/>
            <person name="Deangelis Y.M."/>
            <person name="Reeder N.L."/>
            <person name="Johnstone K.R."/>
            <person name="Leland M."/>
            <person name="Fieno A.M."/>
            <person name="Begley W.M."/>
            <person name="Sun Y."/>
            <person name="Lacey M.P."/>
            <person name="Chaudhary T."/>
            <person name="Keough T."/>
            <person name="Chu L."/>
            <person name="Sears R."/>
            <person name="Yuan B."/>
            <person name="Dawson T.L.Jr."/>
        </authorList>
    </citation>
    <scope>NUCLEOTIDE SEQUENCE [LARGE SCALE GENOMIC DNA]</scope>
    <source>
        <strain evidence="12">ATCC MYA-4612 / CBS 7966</strain>
    </source>
</reference>
<dbReference type="Gene3D" id="1.25.40.1030">
    <property type="match status" value="1"/>
</dbReference>
<keyword evidence="4 7" id="KW-0256">Endoplasmic reticulum</keyword>
<dbReference type="CDD" id="cd09233">
    <property type="entry name" value="ACE1-Sec16-like"/>
    <property type="match status" value="1"/>
</dbReference>
<feature type="compositionally biased region" description="Low complexity" evidence="8">
    <location>
        <begin position="118"/>
        <end position="138"/>
    </location>
</feature>
<name>A8Q3V5_MALGO</name>
<dbReference type="VEuPathDB" id="FungiDB:MGL_2472"/>